<proteinExistence type="predicted"/>
<organism evidence="1 2">
    <name type="scientific">Glutamicibacter uratoxydans</name>
    <name type="common">Arthrobacter uratoxydans</name>
    <dbReference type="NCBI Taxonomy" id="43667"/>
    <lineage>
        <taxon>Bacteria</taxon>
        <taxon>Bacillati</taxon>
        <taxon>Actinomycetota</taxon>
        <taxon>Actinomycetes</taxon>
        <taxon>Micrococcales</taxon>
        <taxon>Micrococcaceae</taxon>
        <taxon>Glutamicibacter</taxon>
    </lineage>
</organism>
<comment type="caution">
    <text evidence="1">The sequence shown here is derived from an EMBL/GenBank/DDBJ whole genome shotgun (WGS) entry which is preliminary data.</text>
</comment>
<gene>
    <name evidence="1" type="ORF">AUR04nite_10390</name>
</gene>
<evidence type="ECO:0000313" key="2">
    <source>
        <dbReference type="Proteomes" id="UP000316612"/>
    </source>
</evidence>
<evidence type="ECO:0000313" key="1">
    <source>
        <dbReference type="EMBL" id="GED05507.1"/>
    </source>
</evidence>
<keyword evidence="2" id="KW-1185">Reference proteome</keyword>
<dbReference type="RefSeq" id="WP_246055379.1">
    <property type="nucleotide sequence ID" value="NZ_BAAAJL010000008.1"/>
</dbReference>
<protein>
    <recommendedName>
        <fullName evidence="3">DUF2848 domain-containing protein</fullName>
    </recommendedName>
</protein>
<accession>A0A4Y4DLL3</accession>
<sequence>MTLTTHVLEFEDIESKKIIRLTNFAGMVAGYTGRDEHAVQEHIDELAAIGIAPPPAVPMFYPVEAESFTSVESLPVAGSATSGEVEPLYIRHQGRYYLGVASDHTDREVETRDIAESKRACPKPVSRQVVEIEDIENFSLDGARARTWVDGVLYQDGTLNNLRTPANVVGLFLERHDIGDQDFVCLGGTLPVIGGQFTYGSHWRIELELNPETTIIHCYNTYKGA</sequence>
<dbReference type="Pfam" id="PF11010">
    <property type="entry name" value="DUF2848"/>
    <property type="match status" value="1"/>
</dbReference>
<dbReference type="InterPro" id="IPR021269">
    <property type="entry name" value="DUF2848"/>
</dbReference>
<dbReference type="Proteomes" id="UP000316612">
    <property type="component" value="Unassembled WGS sequence"/>
</dbReference>
<name>A0A4Y4DLL3_GLUUR</name>
<dbReference type="EMBL" id="BJNY01000005">
    <property type="protein sequence ID" value="GED05507.1"/>
    <property type="molecule type" value="Genomic_DNA"/>
</dbReference>
<reference evidence="1 2" key="1">
    <citation type="submission" date="2019-06" db="EMBL/GenBank/DDBJ databases">
        <title>Whole genome shotgun sequence of Glutamicibacter uratoxydans NBRC 15515.</title>
        <authorList>
            <person name="Hosoyama A."/>
            <person name="Uohara A."/>
            <person name="Ohji S."/>
            <person name="Ichikawa N."/>
        </authorList>
    </citation>
    <scope>NUCLEOTIDE SEQUENCE [LARGE SCALE GENOMIC DNA]</scope>
    <source>
        <strain evidence="1 2">NBRC 15515</strain>
    </source>
</reference>
<dbReference type="AlphaFoldDB" id="A0A4Y4DLL3"/>
<evidence type="ECO:0008006" key="3">
    <source>
        <dbReference type="Google" id="ProtNLM"/>
    </source>
</evidence>